<dbReference type="InterPro" id="IPR036322">
    <property type="entry name" value="WD40_repeat_dom_sf"/>
</dbReference>
<keyword evidence="4" id="KW-0819">tRNA processing</keyword>
<dbReference type="Proteomes" id="UP000069940">
    <property type="component" value="Unassembled WGS sequence"/>
</dbReference>
<dbReference type="InterPro" id="IPR015943">
    <property type="entry name" value="WD40/YVTN_repeat-like_dom_sf"/>
</dbReference>
<dbReference type="RefSeq" id="XP_019556096.3">
    <property type="nucleotide sequence ID" value="XM_019700551.3"/>
</dbReference>
<evidence type="ECO:0000313" key="9">
    <source>
        <dbReference type="EnsemblMetazoa" id="AALFPA23_015041.P21804"/>
    </source>
</evidence>
<keyword evidence="5" id="KW-0677">Repeat</keyword>
<dbReference type="SMART" id="SM00320">
    <property type="entry name" value="WD40"/>
    <property type="match status" value="8"/>
</dbReference>
<keyword evidence="3 8" id="KW-0853">WD repeat</keyword>
<keyword evidence="10" id="KW-1185">Reference proteome</keyword>
<evidence type="ECO:0000256" key="4">
    <source>
        <dbReference type="ARBA" id="ARBA00022694"/>
    </source>
</evidence>
<dbReference type="SUPFAM" id="SSF50978">
    <property type="entry name" value="WD40 repeat-like"/>
    <property type="match status" value="2"/>
</dbReference>
<reference evidence="10" key="1">
    <citation type="journal article" date="2015" name="Proc. Natl. Acad. Sci. U.S.A.">
        <title>Genome sequence of the Asian Tiger mosquito, Aedes albopictus, reveals insights into its biology, genetics, and evolution.</title>
        <authorList>
            <person name="Chen X.G."/>
            <person name="Jiang X."/>
            <person name="Gu J."/>
            <person name="Xu M."/>
            <person name="Wu Y."/>
            <person name="Deng Y."/>
            <person name="Zhang C."/>
            <person name="Bonizzoni M."/>
            <person name="Dermauw W."/>
            <person name="Vontas J."/>
            <person name="Armbruster P."/>
            <person name="Huang X."/>
            <person name="Yang Y."/>
            <person name="Zhang H."/>
            <person name="He W."/>
            <person name="Peng H."/>
            <person name="Liu Y."/>
            <person name="Wu K."/>
            <person name="Chen J."/>
            <person name="Lirakis M."/>
            <person name="Topalis P."/>
            <person name="Van Leeuwen T."/>
            <person name="Hall A.B."/>
            <person name="Jiang X."/>
            <person name="Thorpe C."/>
            <person name="Mueller R.L."/>
            <person name="Sun C."/>
            <person name="Waterhouse R.M."/>
            <person name="Yan G."/>
            <person name="Tu Z.J."/>
            <person name="Fang X."/>
            <person name="James A.A."/>
        </authorList>
    </citation>
    <scope>NUCLEOTIDE SEQUENCE [LARGE SCALE GENOMIC DNA]</scope>
    <source>
        <strain evidence="10">Foshan</strain>
    </source>
</reference>
<name>A0ABM1Z4L2_AEDAL</name>
<keyword evidence="2" id="KW-0963">Cytoplasm</keyword>
<dbReference type="GeneID" id="109425314"/>
<evidence type="ECO:0000256" key="5">
    <source>
        <dbReference type="ARBA" id="ARBA00022737"/>
    </source>
</evidence>
<dbReference type="InterPro" id="IPR001680">
    <property type="entry name" value="WD40_rpt"/>
</dbReference>
<protein>
    <recommendedName>
        <fullName evidence="7">tRNA (34-2'-O)-methyltransferase regulator WDR6</fullName>
    </recommendedName>
</protein>
<dbReference type="PANTHER" id="PTHR14344:SF3">
    <property type="entry name" value="WD REPEAT-CONTAINING PROTEIN 6"/>
    <property type="match status" value="1"/>
</dbReference>
<sequence>MQVQTDATCLRVLTSEKLLLAIGNQLFLLRLTSDGRTERLPARCLPRLVDKIHGIDWRRHVSGSEDAWLIVLHAGREAYSVVLGDDNTFSEPCPIHLFNHREDLLYCPKEMALLTHARRRLNDWISTMKLLGKDEACLITGHGVAVRFQQDYMGNWSASETCACEDGSTLYCSQIVGTCWEDALCFSGTALGLLVIWRPSGTEKGQILYSASAHNGVIFSIECDLQRGFLTTTSDDRSVKFWKMLEGDSGMELKELSYCFGHTARVFQSRIIRANDVNWVVSIGEDSNLCLWDELGNCIHKQRMEDGATLWNLDYDEATMTVFVCASNGNVSKLGIRRFLERNQDLQEVQDVTPDLMDEHPAKVKFCQDESIVAVTNRNQILLIRDLGSPVMLDRLEFKCSILEVSSNRVFVAGNRWLNIYALEESNGSPPKAQKLSNFGDTSSSSYLINHIELDFNHPDFVQEEDSIQFSIVRSLHICNTSTDLVICDNNGRCLIYDQNVDTLKSCHRIPKSSERWLTCAFHLAPTHLLLADRNGNLYLFDTHQVDPIFKLPFLHGKLGITHIRLEEETPQGFFLLTTGHDGHIKSIFLDRTERRLQLYEGRKTIISWIERLITTTKTEATRGLLVAGFNDSHFTVTREDQQGVLLEVDCGGGHRYWDFLFSDGSSCRFVFIQHKRLKLVTLNNFLKDEESTSLLKVPRLCWHTKACNVVKVLRHSGTVLFVSGGEDNVLRINRFCSEIGALLEQPRKHLDCHISSIKTIQLIDHPSDSNKVLVLSAGGRAQLCITSLDPAHPNRTKQELSYMLHSSDSDRSRWRTNRTASFDPETRFMCAVQIESDLFIGCSDGFLRQFAVSREPNNCTVQLLREIHYGRCILHMTKLTLETSKNILLTMATDGNVCFWNPSDPSEPFYKLKHHDSGINGFDLMPLANAGGHFLIGTGGDDQRVIVTRFQISALGNGTISFFRQCTVIGADLHVGQVTGVKFAGDSALWSAGVDQRVMLTDFAGWKKMVVQKQFKTCVADVKGLELMPETRSLFVYGCGFEFIDLNE</sequence>
<evidence type="ECO:0000256" key="7">
    <source>
        <dbReference type="ARBA" id="ARBA00040154"/>
    </source>
</evidence>
<reference evidence="9" key="2">
    <citation type="submission" date="2025-05" db="UniProtKB">
        <authorList>
            <consortium name="EnsemblMetazoa"/>
        </authorList>
    </citation>
    <scope>IDENTIFICATION</scope>
    <source>
        <strain evidence="9">Foshan</strain>
    </source>
</reference>
<evidence type="ECO:0000256" key="1">
    <source>
        <dbReference type="ARBA" id="ARBA00004496"/>
    </source>
</evidence>
<organism evidence="9 10">
    <name type="scientific">Aedes albopictus</name>
    <name type="common">Asian tiger mosquito</name>
    <name type="synonym">Stegomyia albopicta</name>
    <dbReference type="NCBI Taxonomy" id="7160"/>
    <lineage>
        <taxon>Eukaryota</taxon>
        <taxon>Metazoa</taxon>
        <taxon>Ecdysozoa</taxon>
        <taxon>Arthropoda</taxon>
        <taxon>Hexapoda</taxon>
        <taxon>Insecta</taxon>
        <taxon>Pterygota</taxon>
        <taxon>Neoptera</taxon>
        <taxon>Endopterygota</taxon>
        <taxon>Diptera</taxon>
        <taxon>Nematocera</taxon>
        <taxon>Culicoidea</taxon>
        <taxon>Culicidae</taxon>
        <taxon>Culicinae</taxon>
        <taxon>Aedini</taxon>
        <taxon>Aedes</taxon>
        <taxon>Stegomyia</taxon>
    </lineage>
</organism>
<dbReference type="Gene3D" id="2.130.10.10">
    <property type="entry name" value="YVTN repeat-like/Quinoprotein amine dehydrogenase"/>
    <property type="match status" value="3"/>
</dbReference>
<dbReference type="InterPro" id="IPR051973">
    <property type="entry name" value="tRNA_Anticodon_Mtase-Reg"/>
</dbReference>
<dbReference type="PANTHER" id="PTHR14344">
    <property type="entry name" value="WD REPEAT PROTEIN"/>
    <property type="match status" value="1"/>
</dbReference>
<evidence type="ECO:0000313" key="10">
    <source>
        <dbReference type="Proteomes" id="UP000069940"/>
    </source>
</evidence>
<evidence type="ECO:0000256" key="3">
    <source>
        <dbReference type="ARBA" id="ARBA00022574"/>
    </source>
</evidence>
<proteinExistence type="inferred from homology"/>
<evidence type="ECO:0000256" key="8">
    <source>
        <dbReference type="PROSITE-ProRule" id="PRU00221"/>
    </source>
</evidence>
<dbReference type="PROSITE" id="PS50082">
    <property type="entry name" value="WD_REPEATS_2"/>
    <property type="match status" value="1"/>
</dbReference>
<comment type="subcellular location">
    <subcellularLocation>
        <location evidence="1">Cytoplasm</location>
    </subcellularLocation>
</comment>
<dbReference type="Pfam" id="PF00400">
    <property type="entry name" value="WD40"/>
    <property type="match status" value="1"/>
</dbReference>
<comment type="similarity">
    <text evidence="6">Belongs to the WD repeat WDR6 family.</text>
</comment>
<feature type="repeat" description="WD" evidence="8">
    <location>
        <begin position="211"/>
        <end position="252"/>
    </location>
</feature>
<evidence type="ECO:0000256" key="2">
    <source>
        <dbReference type="ARBA" id="ARBA00022490"/>
    </source>
</evidence>
<accession>A0ABM1Z4L2</accession>
<evidence type="ECO:0000256" key="6">
    <source>
        <dbReference type="ARBA" id="ARBA00038255"/>
    </source>
</evidence>
<dbReference type="EnsemblMetazoa" id="AALFPA23_015041.R21804">
    <property type="protein sequence ID" value="AALFPA23_015041.P21804"/>
    <property type="gene ID" value="AALFPA23_015041"/>
</dbReference>